<comment type="caution">
    <text evidence="2">The sequence shown here is derived from an EMBL/GenBank/DDBJ whole genome shotgun (WGS) entry which is preliminary data.</text>
</comment>
<dbReference type="Pfam" id="PF01370">
    <property type="entry name" value="Epimerase"/>
    <property type="match status" value="1"/>
</dbReference>
<dbReference type="GO" id="GO:0005737">
    <property type="term" value="C:cytoplasm"/>
    <property type="evidence" value="ECO:0007669"/>
    <property type="project" value="TreeGrafter"/>
</dbReference>
<protein>
    <submittedName>
        <fullName evidence="2">NAD-dependent epimerase/dehydratase family protein</fullName>
    </submittedName>
</protein>
<dbReference type="RefSeq" id="WP_133390900.1">
    <property type="nucleotide sequence ID" value="NZ_SMUW01000034.1"/>
</dbReference>
<dbReference type="Proteomes" id="UP000295438">
    <property type="component" value="Unassembled WGS sequence"/>
</dbReference>
<dbReference type="InterPro" id="IPR051783">
    <property type="entry name" value="NAD(P)-dependent_oxidoreduct"/>
</dbReference>
<evidence type="ECO:0000313" key="2">
    <source>
        <dbReference type="EMBL" id="TDK44197.1"/>
    </source>
</evidence>
<keyword evidence="3" id="KW-1185">Reference proteome</keyword>
<accession>A0A4V3AQV6</accession>
<dbReference type="PANTHER" id="PTHR48079">
    <property type="entry name" value="PROTEIN YEEZ"/>
    <property type="match status" value="1"/>
</dbReference>
<dbReference type="Gene3D" id="3.40.50.720">
    <property type="entry name" value="NAD(P)-binding Rossmann-like Domain"/>
    <property type="match status" value="1"/>
</dbReference>
<evidence type="ECO:0000313" key="3">
    <source>
        <dbReference type="Proteomes" id="UP000295438"/>
    </source>
</evidence>
<evidence type="ECO:0000259" key="1">
    <source>
        <dbReference type="Pfam" id="PF01370"/>
    </source>
</evidence>
<dbReference type="AlphaFoldDB" id="A0A4V3AQV6"/>
<dbReference type="PANTHER" id="PTHR48079:SF6">
    <property type="entry name" value="NAD(P)-BINDING DOMAIN-CONTAINING PROTEIN-RELATED"/>
    <property type="match status" value="1"/>
</dbReference>
<feature type="domain" description="NAD-dependent epimerase/dehydratase" evidence="1">
    <location>
        <begin position="3"/>
        <end position="218"/>
    </location>
</feature>
<dbReference type="SUPFAM" id="SSF51735">
    <property type="entry name" value="NAD(P)-binding Rossmann-fold domains"/>
    <property type="match status" value="1"/>
</dbReference>
<organism evidence="2 3">
    <name type="scientific">Algoriphagus formosus</name>
    <dbReference type="NCBI Taxonomy" id="2007308"/>
    <lineage>
        <taxon>Bacteria</taxon>
        <taxon>Pseudomonadati</taxon>
        <taxon>Bacteroidota</taxon>
        <taxon>Cytophagia</taxon>
        <taxon>Cytophagales</taxon>
        <taxon>Cyclobacteriaceae</taxon>
        <taxon>Algoriphagus</taxon>
    </lineage>
</organism>
<reference evidence="2 3" key="1">
    <citation type="submission" date="2019-03" db="EMBL/GenBank/DDBJ databases">
        <title>Algoriphagus aquimaris sp. nov., isolated form marine sediment in Pohang, Korea.</title>
        <authorList>
            <person name="Kim J."/>
            <person name="Yoon S.-H."/>
            <person name="Lee S.-S."/>
        </authorList>
    </citation>
    <scope>NUCLEOTIDE SEQUENCE [LARGE SCALE GENOMIC DNA]</scope>
    <source>
        <strain evidence="2 3">F21</strain>
    </source>
</reference>
<sequence>MNILITGITGLFGSFLAAEFSSLGKIHGIKRPNSSTRLVDELDLPIQWKEADLNDQQSLEEALEGIDLVIHTAGLVSFNPKDSDALYQTNVRGTRNLVNAMIQVGIPKLIHVSSVAAIGRSPEIPRVDEKFKWTDSPLNTEYACSKYEAELEVWRGEQEGLQVLIVNPSIILGKISHQRSSTAIYDYVLEQKSYYPKGSVNYIDVRDAAKLSRILYEKQKWGQRYILSAGSVSYQSFFEKMAHAFGKKAPSKALPDNLLSLAVWYAGFSRFLGISKIPLNKKTAMLSRLEIHYDNKKVKAETGYSFKSLAESFQWAK</sequence>
<name>A0A4V3AQV6_9BACT</name>
<dbReference type="EMBL" id="SMUW01000034">
    <property type="protein sequence ID" value="TDK44197.1"/>
    <property type="molecule type" value="Genomic_DNA"/>
</dbReference>
<gene>
    <name evidence="2" type="ORF">E1898_11020</name>
</gene>
<dbReference type="InterPro" id="IPR001509">
    <property type="entry name" value="Epimerase_deHydtase"/>
</dbReference>
<dbReference type="GO" id="GO:0004029">
    <property type="term" value="F:aldehyde dehydrogenase (NAD+) activity"/>
    <property type="evidence" value="ECO:0007669"/>
    <property type="project" value="TreeGrafter"/>
</dbReference>
<dbReference type="InterPro" id="IPR036291">
    <property type="entry name" value="NAD(P)-bd_dom_sf"/>
</dbReference>
<proteinExistence type="predicted"/>